<gene>
    <name evidence="2" type="ORF">MTP09_03065</name>
</gene>
<dbReference type="EMBL" id="CP094532">
    <property type="protein sequence ID" value="UOE41634.1"/>
    <property type="molecule type" value="Genomic_DNA"/>
</dbReference>
<evidence type="ECO:0000256" key="1">
    <source>
        <dbReference type="SAM" id="Phobius"/>
    </source>
</evidence>
<dbReference type="RefSeq" id="WP_243550448.1">
    <property type="nucleotide sequence ID" value="NZ_CP094532.1"/>
</dbReference>
<evidence type="ECO:0000313" key="2">
    <source>
        <dbReference type="EMBL" id="UOE41634.1"/>
    </source>
</evidence>
<keyword evidence="1" id="KW-0812">Transmembrane</keyword>
<feature type="transmembrane region" description="Helical" evidence="1">
    <location>
        <begin position="54"/>
        <end position="74"/>
    </location>
</feature>
<keyword evidence="1" id="KW-0472">Membrane</keyword>
<reference evidence="2 3" key="1">
    <citation type="submission" date="2022-03" db="EMBL/GenBank/DDBJ databases">
        <title>Chryseobacterium sp. isolated from particulate matters in swine house.</title>
        <authorList>
            <person name="Won M."/>
            <person name="Kim S.-J."/>
            <person name="Kwon S.-W."/>
        </authorList>
    </citation>
    <scope>NUCLEOTIDE SEQUENCE [LARGE SCALE GENOMIC DNA]</scope>
    <source>
        <strain evidence="2 3">SC2-2</strain>
    </source>
</reference>
<sequence>MKNDHTDKKYSEIFNDLKSEKMNWDFDDFLAKAENQEKIIPLQKERNSATFPKFFWMAASVVLLVSLGIFFTIFNKNQIEEQDDLSKTEILKQKNDFGNGNEIVAVHTQDSLKTVRDSIITDSPAEISGDEMIYKILPKRGRLKRQVRQHYVSAPRKSAPEKSATPEYQSNYVIINGQRIENEQEAIDIAKYSFQVLSENVSKTVAHTETLNDIIE</sequence>
<keyword evidence="3" id="KW-1185">Reference proteome</keyword>
<evidence type="ECO:0000313" key="3">
    <source>
        <dbReference type="Proteomes" id="UP000831460"/>
    </source>
</evidence>
<dbReference type="Proteomes" id="UP000831460">
    <property type="component" value="Chromosome"/>
</dbReference>
<keyword evidence="1" id="KW-1133">Transmembrane helix</keyword>
<name>A0ABY4BRU9_9FLAO</name>
<proteinExistence type="predicted"/>
<organism evidence="2 3">
    <name type="scientific">Chryseobacterium suipulveris</name>
    <dbReference type="NCBI Taxonomy" id="2929800"/>
    <lineage>
        <taxon>Bacteria</taxon>
        <taxon>Pseudomonadati</taxon>
        <taxon>Bacteroidota</taxon>
        <taxon>Flavobacteriia</taxon>
        <taxon>Flavobacteriales</taxon>
        <taxon>Weeksellaceae</taxon>
        <taxon>Chryseobacterium group</taxon>
        <taxon>Chryseobacterium</taxon>
    </lineage>
</organism>
<protein>
    <submittedName>
        <fullName evidence="2">Uncharacterized protein</fullName>
    </submittedName>
</protein>
<accession>A0ABY4BRU9</accession>